<accession>A0A8X9A9D5</accession>
<evidence type="ECO:0000313" key="2">
    <source>
        <dbReference type="Proteomes" id="UP000298416"/>
    </source>
</evidence>
<evidence type="ECO:0000313" key="1">
    <source>
        <dbReference type="EMBL" id="KAG6433153.1"/>
    </source>
</evidence>
<reference evidence="1" key="2">
    <citation type="submission" date="2020-08" db="EMBL/GenBank/DDBJ databases">
        <title>Plant Genome Project.</title>
        <authorList>
            <person name="Zhang R.-G."/>
        </authorList>
    </citation>
    <scope>NUCLEOTIDE SEQUENCE</scope>
    <source>
        <strain evidence="1">Huo1</strain>
        <tissue evidence="1">Leaf</tissue>
    </source>
</reference>
<dbReference type="AlphaFoldDB" id="A0A8X9A9D5"/>
<comment type="caution">
    <text evidence="1">The sequence shown here is derived from an EMBL/GenBank/DDBJ whole genome shotgun (WGS) entry which is preliminary data.</text>
</comment>
<sequence length="113" mass="12464">MKCKILASGQKSAIYTLPKPNQSTEARISFSSQVSSARVAIKGSCGLNRAQIQARIEASSAVTAESLYEVLGIGESVSSVSDIKKRTRKWPESTIRTFRNRSEWTRTVGDLLW</sequence>
<name>A0A8X9A9D5_SALSN</name>
<gene>
    <name evidence="1" type="ORF">SASPL_104761</name>
</gene>
<keyword evidence="2" id="KW-1185">Reference proteome</keyword>
<dbReference type="EMBL" id="PNBA02000002">
    <property type="protein sequence ID" value="KAG6433153.1"/>
    <property type="molecule type" value="Genomic_DNA"/>
</dbReference>
<organism evidence="1">
    <name type="scientific">Salvia splendens</name>
    <name type="common">Scarlet sage</name>
    <dbReference type="NCBI Taxonomy" id="180675"/>
    <lineage>
        <taxon>Eukaryota</taxon>
        <taxon>Viridiplantae</taxon>
        <taxon>Streptophyta</taxon>
        <taxon>Embryophyta</taxon>
        <taxon>Tracheophyta</taxon>
        <taxon>Spermatophyta</taxon>
        <taxon>Magnoliopsida</taxon>
        <taxon>eudicotyledons</taxon>
        <taxon>Gunneridae</taxon>
        <taxon>Pentapetalae</taxon>
        <taxon>asterids</taxon>
        <taxon>lamiids</taxon>
        <taxon>Lamiales</taxon>
        <taxon>Lamiaceae</taxon>
        <taxon>Nepetoideae</taxon>
        <taxon>Mentheae</taxon>
        <taxon>Salviinae</taxon>
        <taxon>Salvia</taxon>
        <taxon>Salvia subgen. Calosphace</taxon>
        <taxon>core Calosphace</taxon>
    </lineage>
</organism>
<protein>
    <submittedName>
        <fullName evidence="1">Uncharacterized protein</fullName>
    </submittedName>
</protein>
<dbReference type="Proteomes" id="UP000298416">
    <property type="component" value="Unassembled WGS sequence"/>
</dbReference>
<reference evidence="1" key="1">
    <citation type="submission" date="2018-01" db="EMBL/GenBank/DDBJ databases">
        <authorList>
            <person name="Mao J.F."/>
        </authorList>
    </citation>
    <scope>NUCLEOTIDE SEQUENCE</scope>
    <source>
        <strain evidence="1">Huo1</strain>
        <tissue evidence="1">Leaf</tissue>
    </source>
</reference>
<proteinExistence type="predicted"/>